<dbReference type="InterPro" id="IPR018097">
    <property type="entry name" value="EGF_Ca-bd_CS"/>
</dbReference>
<dbReference type="Gene3D" id="2.60.40.60">
    <property type="entry name" value="Cadherins"/>
    <property type="match status" value="6"/>
</dbReference>
<dbReference type="PROSITE" id="PS01187">
    <property type="entry name" value="EGF_CA"/>
    <property type="match status" value="1"/>
</dbReference>
<dbReference type="FunFam" id="2.10.25.10:FF:000095">
    <property type="entry name" value="Notch, isoform B"/>
    <property type="match status" value="1"/>
</dbReference>
<dbReference type="Proteomes" id="UP001374579">
    <property type="component" value="Unassembled WGS sequence"/>
</dbReference>
<dbReference type="PROSITE" id="PS50026">
    <property type="entry name" value="EGF_3"/>
    <property type="match status" value="3"/>
</dbReference>
<dbReference type="InterPro" id="IPR002126">
    <property type="entry name" value="Cadherin-like_dom"/>
</dbReference>
<feature type="disulfide bond" evidence="9">
    <location>
        <begin position="865"/>
        <end position="874"/>
    </location>
</feature>
<evidence type="ECO:0000256" key="8">
    <source>
        <dbReference type="PROSITE-ProRule" id="PRU00043"/>
    </source>
</evidence>
<dbReference type="PANTHER" id="PTHR24028">
    <property type="entry name" value="CADHERIN-87A"/>
    <property type="match status" value="1"/>
</dbReference>
<feature type="domain" description="Cadherin" evidence="13">
    <location>
        <begin position="205"/>
        <end position="300"/>
    </location>
</feature>
<evidence type="ECO:0000256" key="3">
    <source>
        <dbReference type="ARBA" id="ARBA00022692"/>
    </source>
</evidence>
<dbReference type="SUPFAM" id="SSF57196">
    <property type="entry name" value="EGF/Laminin"/>
    <property type="match status" value="2"/>
</dbReference>
<evidence type="ECO:0000256" key="2">
    <source>
        <dbReference type="ARBA" id="ARBA00022536"/>
    </source>
</evidence>
<keyword evidence="11" id="KW-0472">Membrane</keyword>
<dbReference type="PROSITE" id="PS01186">
    <property type="entry name" value="EGF_2"/>
    <property type="match status" value="2"/>
</dbReference>
<keyword evidence="5 11" id="KW-1133">Transmembrane helix</keyword>
<dbReference type="GO" id="GO:0005509">
    <property type="term" value="F:calcium ion binding"/>
    <property type="evidence" value="ECO:0007669"/>
    <property type="project" value="UniProtKB-UniRule"/>
</dbReference>
<comment type="subcellular location">
    <subcellularLocation>
        <location evidence="1">Membrane</location>
        <topology evidence="1">Single-pass membrane protein</topology>
    </subcellularLocation>
</comment>
<gene>
    <name evidence="14" type="ORF">V1264_019607</name>
</gene>
<reference evidence="14 15" key="1">
    <citation type="submission" date="2024-02" db="EMBL/GenBank/DDBJ databases">
        <title>Chromosome-scale genome assembly of the rough periwinkle Littorina saxatilis.</title>
        <authorList>
            <person name="De Jode A."/>
            <person name="Faria R."/>
            <person name="Formenti G."/>
            <person name="Sims Y."/>
            <person name="Smith T.P."/>
            <person name="Tracey A."/>
            <person name="Wood J.M.D."/>
            <person name="Zagrodzka Z.B."/>
            <person name="Johannesson K."/>
            <person name="Butlin R.K."/>
            <person name="Leder E.H."/>
        </authorList>
    </citation>
    <scope>NUCLEOTIDE SEQUENCE [LARGE SCALE GENOMIC DNA]</scope>
    <source>
        <strain evidence="14">Snail1</strain>
        <tissue evidence="14">Muscle</tissue>
    </source>
</reference>
<evidence type="ECO:0000256" key="11">
    <source>
        <dbReference type="SAM" id="Phobius"/>
    </source>
</evidence>
<dbReference type="SMART" id="SM00112">
    <property type="entry name" value="CA"/>
    <property type="match status" value="6"/>
</dbReference>
<dbReference type="PROSITE" id="PS00010">
    <property type="entry name" value="ASX_HYDROXYL"/>
    <property type="match status" value="2"/>
</dbReference>
<feature type="compositionally biased region" description="Basic and acidic residues" evidence="10">
    <location>
        <begin position="1193"/>
        <end position="1203"/>
    </location>
</feature>
<keyword evidence="7" id="KW-0325">Glycoprotein</keyword>
<dbReference type="Gene3D" id="2.10.25.10">
    <property type="entry name" value="Laminin"/>
    <property type="match status" value="3"/>
</dbReference>
<dbReference type="PROSITE" id="PS00022">
    <property type="entry name" value="EGF_1"/>
    <property type="match status" value="3"/>
</dbReference>
<keyword evidence="6 9" id="KW-1015">Disulfide bond</keyword>
<dbReference type="PANTHER" id="PTHR24028:SF328">
    <property type="entry name" value="CADHERIN-3"/>
    <property type="match status" value="1"/>
</dbReference>
<feature type="domain" description="EGF-like" evidence="12">
    <location>
        <begin position="836"/>
        <end position="875"/>
    </location>
</feature>
<keyword evidence="2 9" id="KW-0245">EGF-like domain</keyword>
<dbReference type="SMART" id="SM00179">
    <property type="entry name" value="EGF_CA"/>
    <property type="match status" value="3"/>
</dbReference>
<evidence type="ECO:0000259" key="13">
    <source>
        <dbReference type="PROSITE" id="PS50268"/>
    </source>
</evidence>
<evidence type="ECO:0000259" key="12">
    <source>
        <dbReference type="PROSITE" id="PS50026"/>
    </source>
</evidence>
<dbReference type="AlphaFoldDB" id="A0AAN9GFK5"/>
<evidence type="ECO:0000256" key="10">
    <source>
        <dbReference type="SAM" id="MobiDB-lite"/>
    </source>
</evidence>
<evidence type="ECO:0000313" key="15">
    <source>
        <dbReference type="Proteomes" id="UP001374579"/>
    </source>
</evidence>
<feature type="compositionally biased region" description="Low complexity" evidence="10">
    <location>
        <begin position="1207"/>
        <end position="1217"/>
    </location>
</feature>
<comment type="caution">
    <text evidence="14">The sequence shown here is derived from an EMBL/GenBank/DDBJ whole genome shotgun (WGS) entry which is preliminary data.</text>
</comment>
<keyword evidence="15" id="KW-1185">Reference proteome</keyword>
<dbReference type="InterPro" id="IPR015919">
    <property type="entry name" value="Cadherin-like_sf"/>
</dbReference>
<dbReference type="CDD" id="cd00054">
    <property type="entry name" value="EGF_CA"/>
    <property type="match status" value="1"/>
</dbReference>
<evidence type="ECO:0000256" key="5">
    <source>
        <dbReference type="ARBA" id="ARBA00022989"/>
    </source>
</evidence>
<feature type="disulfide bond" evidence="9">
    <location>
        <begin position="889"/>
        <end position="906"/>
    </location>
</feature>
<dbReference type="InterPro" id="IPR001881">
    <property type="entry name" value="EGF-like_Ca-bd_dom"/>
</dbReference>
<accession>A0AAN9GFK5</accession>
<evidence type="ECO:0000256" key="4">
    <source>
        <dbReference type="ARBA" id="ARBA00022737"/>
    </source>
</evidence>
<dbReference type="InterPro" id="IPR050174">
    <property type="entry name" value="Protocadherin/Cadherin-CA"/>
</dbReference>
<dbReference type="GO" id="GO:0005886">
    <property type="term" value="C:plasma membrane"/>
    <property type="evidence" value="ECO:0007669"/>
    <property type="project" value="TreeGrafter"/>
</dbReference>
<feature type="domain" description="Cadherin" evidence="13">
    <location>
        <begin position="615"/>
        <end position="704"/>
    </location>
</feature>
<feature type="transmembrane region" description="Helical" evidence="11">
    <location>
        <begin position="1145"/>
        <end position="1167"/>
    </location>
</feature>
<feature type="domain" description="Cadherin" evidence="13">
    <location>
        <begin position="505"/>
        <end position="596"/>
    </location>
</feature>
<feature type="domain" description="Cadherin" evidence="13">
    <location>
        <begin position="403"/>
        <end position="503"/>
    </location>
</feature>
<feature type="domain" description="Cadherin" evidence="13">
    <location>
        <begin position="307"/>
        <end position="395"/>
    </location>
</feature>
<dbReference type="InterPro" id="IPR000152">
    <property type="entry name" value="EGF-type_Asp/Asn_hydroxyl_site"/>
</dbReference>
<feature type="disulfide bond" evidence="9">
    <location>
        <begin position="947"/>
        <end position="956"/>
    </location>
</feature>
<feature type="compositionally biased region" description="Basic and acidic residues" evidence="10">
    <location>
        <begin position="1224"/>
        <end position="1242"/>
    </location>
</feature>
<evidence type="ECO:0000256" key="6">
    <source>
        <dbReference type="ARBA" id="ARBA00023157"/>
    </source>
</evidence>
<dbReference type="PROSITE" id="PS50268">
    <property type="entry name" value="CADHERIN_2"/>
    <property type="match status" value="6"/>
</dbReference>
<dbReference type="Pfam" id="PF00028">
    <property type="entry name" value="Cadherin"/>
    <property type="match status" value="1"/>
</dbReference>
<evidence type="ECO:0000256" key="9">
    <source>
        <dbReference type="PROSITE-ProRule" id="PRU00076"/>
    </source>
</evidence>
<dbReference type="Pfam" id="PF00008">
    <property type="entry name" value="EGF"/>
    <property type="match status" value="2"/>
</dbReference>
<feature type="compositionally biased region" description="Polar residues" evidence="10">
    <location>
        <begin position="1175"/>
        <end position="1192"/>
    </location>
</feature>
<comment type="caution">
    <text evidence="9">Lacks conserved residue(s) required for the propagation of feature annotation.</text>
</comment>
<dbReference type="EMBL" id="JBAMIC010000008">
    <property type="protein sequence ID" value="KAK7104975.1"/>
    <property type="molecule type" value="Genomic_DNA"/>
</dbReference>
<sequence length="1242" mass="134545">MFFVAWTCSFQTFTCSDLAVNETKEAVLAIEGMNLVTKQPLDFEIHPFLTVTLSCTGRDLKGNEISVAGELKIAVVDVNEPPSEIRVYGGGWVDENSPSDTLVTRLNTVDPEPYQNYTYSILGVAAGLDPTATDPALLDVFTVEGRALKVGKRAELLNHEATPLFSLTLRSTDDGTPPLSVNATVTVEVKDVNEPPTSVALDSHQVAENSAVDTVVGHLAVSDEDKGQQHTCQVTNLEDVPFTVKNKLDLVVSRADIDYEKARTYVVKVSCQDEGGDDTHLRVTSSLTINVTDVNEAPYDVRLSKESVPENSPAGQVVREIMATDPDSHKVTFWLESGSDHFKIDGDNTLTAVSTFNYEELTTVPVSIRATDDEGLHTVKEFLIQIEDMNDPPSNLSLSDHVVSESTPPGAQVALLVTEDPDRGQTFTFDLAPDPTVDGHLDMSGNKLIVGKLGLDYETSAVFHIKITAVDSGTPPLNIMKEFNLTVTDANEAPTDIVTTPIPPIQENVTVPHVLTSLYVIDQEREQRHSCNLVGSHGPLAVETDEDGNMTLVVQGHLDYETAQRYDVIVSCSDGQYDVKKNVSVQVIDVNEPPTLLTLSGPQALPASVTGHYEVGRLTVTDQDLGQSHTLVLKGPNSDILTVRSDNTLVLTKAVPLSVLATPTPQVTFTIIATDNGRPPLSLQQHFTLPVTDVDVRQLQLPRITLSNGVVSEDAVRGTEVGALYDLNTTLSDTVVFTLVKDDENLFEIKDDRVLVLSRNMSSFTGRSAEVTLQARNTRTGEKVKRTITVLVKRSDKCYRDGRTCDENARCVALNDTVSQCQCDQDFKGDGYTCDEVNDCVGQDGSSPCQHGECVDGIQDFRCVCRHGYSGPRCEMEQDKADPCTSNPCSNGAACQPDVTNTTFTCTCRAGWEGQRCAKSVDDCLTGRCHGNGSNCDDQYLTFLCRCSDDRHGPRCEYLKAACPENTCGGTEVCTPVPDQAEHTCAPALRTVVFVIDCRKHGITNLQLCEMRFLDFVRTYGRFPENSKSPPPAKKQTAFRMKRAASGAPYTKGVHVYRVESTHTSDGQLNVSLLALDVDNLVFSKEEVLSALHATCHSIRSDQLTEGVFCPAIDQAYRAEVKELKPAEGGDGGGEGESGGLPIGIIGGAGGGGVVIIIIIVVVVVVIKKKKKNTDGATNQHQSMENLSPSEQPTEHLDYDLNRVGESSITSSSSTFTPEGSKATPDHKATPGEETKPKTLAL</sequence>
<feature type="domain" description="EGF-like" evidence="12">
    <location>
        <begin position="920"/>
        <end position="957"/>
    </location>
</feature>
<organism evidence="14 15">
    <name type="scientific">Littorina saxatilis</name>
    <dbReference type="NCBI Taxonomy" id="31220"/>
    <lineage>
        <taxon>Eukaryota</taxon>
        <taxon>Metazoa</taxon>
        <taxon>Spiralia</taxon>
        <taxon>Lophotrochozoa</taxon>
        <taxon>Mollusca</taxon>
        <taxon>Gastropoda</taxon>
        <taxon>Caenogastropoda</taxon>
        <taxon>Littorinimorpha</taxon>
        <taxon>Littorinoidea</taxon>
        <taxon>Littorinidae</taxon>
        <taxon>Littorina</taxon>
    </lineage>
</organism>
<dbReference type="SMART" id="SM00181">
    <property type="entry name" value="EGF"/>
    <property type="match status" value="4"/>
</dbReference>
<dbReference type="InterPro" id="IPR000742">
    <property type="entry name" value="EGF"/>
</dbReference>
<evidence type="ECO:0000256" key="1">
    <source>
        <dbReference type="ARBA" id="ARBA00004167"/>
    </source>
</evidence>
<name>A0AAN9GFK5_9CAEN</name>
<dbReference type="CDD" id="cd11304">
    <property type="entry name" value="Cadherin_repeat"/>
    <property type="match status" value="6"/>
</dbReference>
<evidence type="ECO:0000313" key="14">
    <source>
        <dbReference type="EMBL" id="KAK7104975.1"/>
    </source>
</evidence>
<feature type="region of interest" description="Disordered" evidence="10">
    <location>
        <begin position="1174"/>
        <end position="1242"/>
    </location>
</feature>
<feature type="domain" description="Cadherin" evidence="13">
    <location>
        <begin position="93"/>
        <end position="198"/>
    </location>
</feature>
<dbReference type="GO" id="GO:0007156">
    <property type="term" value="P:homophilic cell adhesion via plasma membrane adhesion molecules"/>
    <property type="evidence" value="ECO:0007669"/>
    <property type="project" value="InterPro"/>
</dbReference>
<feature type="domain" description="EGF-like" evidence="12">
    <location>
        <begin position="880"/>
        <end position="918"/>
    </location>
</feature>
<dbReference type="SUPFAM" id="SSF49313">
    <property type="entry name" value="Cadherin-like"/>
    <property type="match status" value="6"/>
</dbReference>
<keyword evidence="3 11" id="KW-0812">Transmembrane</keyword>
<proteinExistence type="predicted"/>
<keyword evidence="8" id="KW-0106">Calcium</keyword>
<feature type="disulfide bond" evidence="9">
    <location>
        <begin position="908"/>
        <end position="917"/>
    </location>
</feature>
<protein>
    <submittedName>
        <fullName evidence="14">Uncharacterized protein</fullName>
    </submittedName>
</protein>
<dbReference type="PRINTS" id="PR00205">
    <property type="entry name" value="CADHERIN"/>
</dbReference>
<evidence type="ECO:0000256" key="7">
    <source>
        <dbReference type="ARBA" id="ARBA00023180"/>
    </source>
</evidence>
<keyword evidence="4" id="KW-0677">Repeat</keyword>